<dbReference type="InterPro" id="IPR029069">
    <property type="entry name" value="HotDog_dom_sf"/>
</dbReference>
<feature type="domain" description="Acyl-CoA thioesterase-like C-terminal" evidence="4">
    <location>
        <begin position="166"/>
        <end position="329"/>
    </location>
</feature>
<dbReference type="InterPro" id="IPR003703">
    <property type="entry name" value="Acyl_CoA_thio"/>
</dbReference>
<feature type="domain" description="Acyl-CoA thioesterase-like N-terminal HotDog" evidence="3">
    <location>
        <begin position="40"/>
        <end position="131"/>
    </location>
</feature>
<dbReference type="InterPro" id="IPR049450">
    <property type="entry name" value="ACOT8-like_C"/>
</dbReference>
<dbReference type="EMBL" id="JBGBPQ010000017">
    <property type="protein sequence ID" value="KAL1508101.1"/>
    <property type="molecule type" value="Genomic_DNA"/>
</dbReference>
<dbReference type="PANTHER" id="PTHR11066">
    <property type="entry name" value="ACYL-COA THIOESTERASE"/>
    <property type="match status" value="1"/>
</dbReference>
<comment type="similarity">
    <text evidence="1">Belongs to the C/M/P thioester hydrolase family.</text>
</comment>
<accession>A0AB34IY83</accession>
<dbReference type="Proteomes" id="UP001515480">
    <property type="component" value="Unassembled WGS sequence"/>
</dbReference>
<dbReference type="Gene3D" id="2.40.160.210">
    <property type="entry name" value="Acyl-CoA thioesterase, double hotdog domain"/>
    <property type="match status" value="1"/>
</dbReference>
<keyword evidence="6" id="KW-1185">Reference proteome</keyword>
<evidence type="ECO:0008006" key="7">
    <source>
        <dbReference type="Google" id="ProtNLM"/>
    </source>
</evidence>
<name>A0AB34IY83_PRYPA</name>
<dbReference type="InterPro" id="IPR042171">
    <property type="entry name" value="Acyl-CoA_hotdog"/>
</dbReference>
<gene>
    <name evidence="5" type="ORF">AB1Y20_007694</name>
</gene>
<proteinExistence type="inferred from homology"/>
<dbReference type="PANTHER" id="PTHR11066:SF34">
    <property type="entry name" value="ACYL-COENZYME A THIOESTERASE 8"/>
    <property type="match status" value="1"/>
</dbReference>
<keyword evidence="2" id="KW-0378">Hydrolase</keyword>
<dbReference type="Pfam" id="PF13622">
    <property type="entry name" value="4HBT_3"/>
    <property type="match status" value="1"/>
</dbReference>
<dbReference type="AlphaFoldDB" id="A0AB34IY83"/>
<dbReference type="Pfam" id="PF20789">
    <property type="entry name" value="4HBT_3C"/>
    <property type="match status" value="1"/>
</dbReference>
<dbReference type="GO" id="GO:0009062">
    <property type="term" value="P:fatty acid catabolic process"/>
    <property type="evidence" value="ECO:0007669"/>
    <property type="project" value="TreeGrafter"/>
</dbReference>
<dbReference type="CDD" id="cd03445">
    <property type="entry name" value="Thioesterase_II_repeat2"/>
    <property type="match status" value="1"/>
</dbReference>
<evidence type="ECO:0000313" key="6">
    <source>
        <dbReference type="Proteomes" id="UP001515480"/>
    </source>
</evidence>
<evidence type="ECO:0000256" key="2">
    <source>
        <dbReference type="ARBA" id="ARBA00022801"/>
    </source>
</evidence>
<comment type="caution">
    <text evidence="5">The sequence shown here is derived from an EMBL/GenBank/DDBJ whole genome shotgun (WGS) entry which is preliminary data.</text>
</comment>
<evidence type="ECO:0000313" key="5">
    <source>
        <dbReference type="EMBL" id="KAL1508101.1"/>
    </source>
</evidence>
<dbReference type="GO" id="GO:0005782">
    <property type="term" value="C:peroxisomal matrix"/>
    <property type="evidence" value="ECO:0007669"/>
    <property type="project" value="UniProtKB-SubCell"/>
</dbReference>
<evidence type="ECO:0000259" key="4">
    <source>
        <dbReference type="Pfam" id="PF20789"/>
    </source>
</evidence>
<dbReference type="GO" id="GO:0047617">
    <property type="term" value="F:fatty acyl-CoA hydrolase activity"/>
    <property type="evidence" value="ECO:0007669"/>
    <property type="project" value="InterPro"/>
</dbReference>
<dbReference type="CDD" id="cd03444">
    <property type="entry name" value="Thioesterase_II_repeat1"/>
    <property type="match status" value="1"/>
</dbReference>
<protein>
    <recommendedName>
        <fullName evidence="7">Acyl-CoA thioesterase II</fullName>
    </recommendedName>
</protein>
<dbReference type="GO" id="GO:0006637">
    <property type="term" value="P:acyl-CoA metabolic process"/>
    <property type="evidence" value="ECO:0007669"/>
    <property type="project" value="InterPro"/>
</dbReference>
<reference evidence="5 6" key="1">
    <citation type="journal article" date="2024" name="Science">
        <title>Giant polyketide synthase enzymes in the biosynthesis of giant marine polyether toxins.</title>
        <authorList>
            <person name="Fallon T.R."/>
            <person name="Shende V.V."/>
            <person name="Wierzbicki I.H."/>
            <person name="Pendleton A.L."/>
            <person name="Watervoot N.F."/>
            <person name="Auber R.P."/>
            <person name="Gonzalez D.J."/>
            <person name="Wisecaver J.H."/>
            <person name="Moore B.S."/>
        </authorList>
    </citation>
    <scope>NUCLEOTIDE SEQUENCE [LARGE SCALE GENOMIC DNA]</scope>
    <source>
        <strain evidence="5 6">12B1</strain>
    </source>
</reference>
<evidence type="ECO:0000256" key="1">
    <source>
        <dbReference type="ARBA" id="ARBA00006538"/>
    </source>
</evidence>
<organism evidence="5 6">
    <name type="scientific">Prymnesium parvum</name>
    <name type="common">Toxic golden alga</name>
    <dbReference type="NCBI Taxonomy" id="97485"/>
    <lineage>
        <taxon>Eukaryota</taxon>
        <taxon>Haptista</taxon>
        <taxon>Haptophyta</taxon>
        <taxon>Prymnesiophyceae</taxon>
        <taxon>Prymnesiales</taxon>
        <taxon>Prymnesiaceae</taxon>
        <taxon>Prymnesium</taxon>
    </lineage>
</organism>
<dbReference type="SUPFAM" id="SSF54637">
    <property type="entry name" value="Thioesterase/thiol ester dehydrase-isomerase"/>
    <property type="match status" value="2"/>
</dbReference>
<evidence type="ECO:0000259" key="3">
    <source>
        <dbReference type="Pfam" id="PF13622"/>
    </source>
</evidence>
<sequence>MRARSSSAVLHHLRPDKPRSHLDLEKIDRSLFRASCENLWIPPGGRSVFGGQVLGQALHAAQRTVEGSLGPHAGRQRTPASLHSYFLLPARADRDILYRVHEAANLRSFTTRSIEAIQDGTTIFTMQAQFQLTGQPTGMAHTVHMPAGVPPPEECASMSDVLKELLTVAPRALHPLIEKQLRSPLEVRYTTGKPDLLDPDPPAVWPARQQLWIKIRVPIGDAERLDECCAAYLSDQPLLLTSLMPHRIQDSAYFGRFPRACLPFPSPKLGAIATLDHSMWFHTPFKADEWLLYDITSPHAHSGVALSTGHLYRRDTGALAVTCVQQGIVRLAKPSVQGAITNVAFRGAKTFRALRDWFQGKYRS</sequence>
<dbReference type="InterPro" id="IPR049449">
    <property type="entry name" value="TesB_ACOT8-like_N"/>
</dbReference>